<dbReference type="PANTHER" id="PTHR42774:SF3">
    <property type="entry name" value="KETOHEXOKINASE"/>
    <property type="match status" value="1"/>
</dbReference>
<dbReference type="GeneID" id="115620513"/>
<dbReference type="AlphaFoldDB" id="A0A6J2T2Y0"/>
<evidence type="ECO:0000259" key="1">
    <source>
        <dbReference type="Pfam" id="PF00294"/>
    </source>
</evidence>
<evidence type="ECO:0000313" key="3">
    <source>
        <dbReference type="RefSeq" id="XP_030369638.1"/>
    </source>
</evidence>
<accession>A0A6J2T2Y0</accession>
<feature type="domain" description="Carbohydrate kinase PfkB" evidence="1">
    <location>
        <begin position="11"/>
        <end position="300"/>
    </location>
</feature>
<dbReference type="PANTHER" id="PTHR42774">
    <property type="entry name" value="PHOSPHOTRANSFERASE SYSTEM TRANSPORT PROTEIN"/>
    <property type="match status" value="1"/>
</dbReference>
<dbReference type="Proteomes" id="UP000504634">
    <property type="component" value="Unplaced"/>
</dbReference>
<dbReference type="RefSeq" id="XP_030369638.1">
    <property type="nucleotide sequence ID" value="XM_030513778.1"/>
</dbReference>
<dbReference type="InterPro" id="IPR052562">
    <property type="entry name" value="Ketohexokinase-related"/>
</dbReference>
<proteinExistence type="predicted"/>
<dbReference type="InterPro" id="IPR011611">
    <property type="entry name" value="PfkB_dom"/>
</dbReference>
<dbReference type="InterPro" id="IPR034093">
    <property type="entry name" value="KHK"/>
</dbReference>
<dbReference type="SUPFAM" id="SSF53613">
    <property type="entry name" value="Ribokinase-like"/>
    <property type="match status" value="1"/>
</dbReference>
<dbReference type="InterPro" id="IPR029056">
    <property type="entry name" value="Ribokinase-like"/>
</dbReference>
<protein>
    <submittedName>
        <fullName evidence="3">Ketohexokinase-like</fullName>
    </submittedName>
</protein>
<dbReference type="GO" id="GO:0004454">
    <property type="term" value="F:ketohexokinase activity"/>
    <property type="evidence" value="ECO:0007669"/>
    <property type="project" value="InterPro"/>
</dbReference>
<dbReference type="GO" id="GO:0006000">
    <property type="term" value="P:fructose metabolic process"/>
    <property type="evidence" value="ECO:0007669"/>
    <property type="project" value="InterPro"/>
</dbReference>
<dbReference type="Gene3D" id="3.40.1190.20">
    <property type="match status" value="1"/>
</dbReference>
<evidence type="ECO:0000313" key="2">
    <source>
        <dbReference type="Proteomes" id="UP000504634"/>
    </source>
</evidence>
<name>A0A6J2T2Y0_DROLE</name>
<dbReference type="Pfam" id="PF00294">
    <property type="entry name" value="PfkB"/>
    <property type="match status" value="1"/>
</dbReference>
<gene>
    <name evidence="3" type="primary">LOC115620513</name>
</gene>
<dbReference type="CDD" id="cd01939">
    <property type="entry name" value="Ketohexokinase"/>
    <property type="match status" value="1"/>
</dbReference>
<reference evidence="3" key="1">
    <citation type="submission" date="2025-08" db="UniProtKB">
        <authorList>
            <consortium name="RefSeq"/>
        </authorList>
    </citation>
    <scope>IDENTIFICATION</scope>
    <source>
        <strain evidence="3">11010-0011.00</strain>
        <tissue evidence="3">Whole body</tissue>
    </source>
</reference>
<organism evidence="2 3">
    <name type="scientific">Drosophila lebanonensis</name>
    <name type="common">Fruit fly</name>
    <name type="synonym">Scaptodrosophila lebanonensis</name>
    <dbReference type="NCBI Taxonomy" id="7225"/>
    <lineage>
        <taxon>Eukaryota</taxon>
        <taxon>Metazoa</taxon>
        <taxon>Ecdysozoa</taxon>
        <taxon>Arthropoda</taxon>
        <taxon>Hexapoda</taxon>
        <taxon>Insecta</taxon>
        <taxon>Pterygota</taxon>
        <taxon>Neoptera</taxon>
        <taxon>Endopterygota</taxon>
        <taxon>Diptera</taxon>
        <taxon>Brachycera</taxon>
        <taxon>Muscomorpha</taxon>
        <taxon>Ephydroidea</taxon>
        <taxon>Drosophilidae</taxon>
        <taxon>Scaptodrosophila</taxon>
    </lineage>
</organism>
<sequence>MYCSLSSTKPVLIVGTMAIEYIVFSSHFPVEGTQGKSLKSVMHCGGNASNVATVLRVLDVPVEFFGMLSKGAICNVVMQNMKRRDISTINCPKTDDDPPFSTILVAQDTGARAVINCGAELEYVSVKDFQRLDLSQYGWVHFEARNFYDTVQLMRVVLDFNNGREEEEKVTLSLGFTSIEFDPFFQTNLDIGDMCDYLVYTQELALQHGWQTPREACFEIEKALRLRRDLNLHRPAIVCPWGSEGAGCLDASRVYAEVPNYPPKKIVDTVGASDCFEAAFIFAIYRRQSSLAKAVEFAKRVEGHKLSMYGFDHIVNMNFTDVTPLTVDVEASSDGSSQDGDLTEEQRICRKYLNRTIKHKEQDMLKRMKMKAQAEAEDIAEAKAEREMMNSMFNRGEEIIVQEIIIPPPIFEPVERLAFDSISQVNDADQNVDHDSDAL</sequence>
<dbReference type="OrthoDB" id="204058at2759"/>
<keyword evidence="2" id="KW-1185">Reference proteome</keyword>